<name>W4FL19_APHAT</name>
<sequence>MAIETTLATRPSAIIEVVTSAVDWVQRSVDVAFALLGSGRAVFFKACTVKASTHDVADII</sequence>
<protein>
    <submittedName>
        <fullName evidence="1">Uncharacterized protein</fullName>
    </submittedName>
</protein>
<dbReference type="AlphaFoldDB" id="W4FL19"/>
<dbReference type="RefSeq" id="XP_009842292.1">
    <property type="nucleotide sequence ID" value="XM_009843990.1"/>
</dbReference>
<dbReference type="EMBL" id="KI913188">
    <property type="protein sequence ID" value="ETV68207.1"/>
    <property type="molecule type" value="Genomic_DNA"/>
</dbReference>
<accession>W4FL19</accession>
<proteinExistence type="predicted"/>
<dbReference type="GeneID" id="20817782"/>
<organism evidence="1">
    <name type="scientific">Aphanomyces astaci</name>
    <name type="common">Crayfish plague agent</name>
    <dbReference type="NCBI Taxonomy" id="112090"/>
    <lineage>
        <taxon>Eukaryota</taxon>
        <taxon>Sar</taxon>
        <taxon>Stramenopiles</taxon>
        <taxon>Oomycota</taxon>
        <taxon>Saprolegniomycetes</taxon>
        <taxon>Saprolegniales</taxon>
        <taxon>Verrucalvaceae</taxon>
        <taxon>Aphanomyces</taxon>
    </lineage>
</organism>
<evidence type="ECO:0000313" key="1">
    <source>
        <dbReference type="EMBL" id="ETV68207.1"/>
    </source>
</evidence>
<reference evidence="1" key="1">
    <citation type="submission" date="2013-12" db="EMBL/GenBank/DDBJ databases">
        <title>The Genome Sequence of Aphanomyces astaci APO3.</title>
        <authorList>
            <consortium name="The Broad Institute Genomics Platform"/>
            <person name="Russ C."/>
            <person name="Tyler B."/>
            <person name="van West P."/>
            <person name="Dieguez-Uribeondo J."/>
            <person name="Young S.K."/>
            <person name="Zeng Q."/>
            <person name="Gargeya S."/>
            <person name="Fitzgerald M."/>
            <person name="Abouelleil A."/>
            <person name="Alvarado L."/>
            <person name="Chapman S.B."/>
            <person name="Gainer-Dewar J."/>
            <person name="Goldberg J."/>
            <person name="Griggs A."/>
            <person name="Gujja S."/>
            <person name="Hansen M."/>
            <person name="Howarth C."/>
            <person name="Imamovic A."/>
            <person name="Ireland A."/>
            <person name="Larimer J."/>
            <person name="McCowan C."/>
            <person name="Murphy C."/>
            <person name="Pearson M."/>
            <person name="Poon T.W."/>
            <person name="Priest M."/>
            <person name="Roberts A."/>
            <person name="Saif S."/>
            <person name="Shea T."/>
            <person name="Sykes S."/>
            <person name="Wortman J."/>
            <person name="Nusbaum C."/>
            <person name="Birren B."/>
        </authorList>
    </citation>
    <scope>NUCLEOTIDE SEQUENCE [LARGE SCALE GENOMIC DNA]</scope>
    <source>
        <strain evidence="1">APO3</strain>
    </source>
</reference>
<gene>
    <name evidence="1" type="ORF">H257_15786</name>
</gene>
<dbReference type="VEuPathDB" id="FungiDB:H257_15786"/>